<dbReference type="GO" id="GO:0016787">
    <property type="term" value="F:hydrolase activity"/>
    <property type="evidence" value="ECO:0007669"/>
    <property type="project" value="UniProtKB-KW"/>
</dbReference>
<dbReference type="KEGG" id="vgu:HYG85_03165"/>
<reference evidence="3 4" key="1">
    <citation type="submission" date="2020-07" db="EMBL/GenBank/DDBJ databases">
        <title>Vallitalea guaymasensis genome.</title>
        <authorList>
            <person name="Postec A."/>
        </authorList>
    </citation>
    <scope>NUCLEOTIDE SEQUENCE [LARGE SCALE GENOMIC DNA]</scope>
    <source>
        <strain evidence="3 4">Ra1766G1</strain>
    </source>
</reference>
<evidence type="ECO:0000313" key="4">
    <source>
        <dbReference type="Proteomes" id="UP000677305"/>
    </source>
</evidence>
<dbReference type="RefSeq" id="WP_212692250.1">
    <property type="nucleotide sequence ID" value="NZ_CP058561.1"/>
</dbReference>
<dbReference type="InterPro" id="IPR049492">
    <property type="entry name" value="BD-FAE-like_dom"/>
</dbReference>
<dbReference type="PANTHER" id="PTHR48081:SF6">
    <property type="entry name" value="PEPTIDASE S9 PROLYL OLIGOPEPTIDASE CATALYTIC DOMAIN-CONTAINING PROTEIN"/>
    <property type="match status" value="1"/>
</dbReference>
<evidence type="ECO:0000259" key="2">
    <source>
        <dbReference type="Pfam" id="PF20434"/>
    </source>
</evidence>
<dbReference type="EMBL" id="CP058561">
    <property type="protein sequence ID" value="QUH27967.1"/>
    <property type="molecule type" value="Genomic_DNA"/>
</dbReference>
<evidence type="ECO:0000313" key="3">
    <source>
        <dbReference type="EMBL" id="QUH27967.1"/>
    </source>
</evidence>
<dbReference type="PANTHER" id="PTHR48081">
    <property type="entry name" value="AB HYDROLASE SUPERFAMILY PROTEIN C4A8.06C"/>
    <property type="match status" value="1"/>
</dbReference>
<proteinExistence type="predicted"/>
<gene>
    <name evidence="3" type="ORF">HYG85_03165</name>
</gene>
<keyword evidence="4" id="KW-1185">Reference proteome</keyword>
<dbReference type="InterPro" id="IPR029058">
    <property type="entry name" value="AB_hydrolase_fold"/>
</dbReference>
<evidence type="ECO:0000256" key="1">
    <source>
        <dbReference type="ARBA" id="ARBA00022801"/>
    </source>
</evidence>
<dbReference type="Proteomes" id="UP000677305">
    <property type="component" value="Chromosome"/>
</dbReference>
<dbReference type="Gene3D" id="3.40.50.1820">
    <property type="entry name" value="alpha/beta hydrolase"/>
    <property type="match status" value="1"/>
</dbReference>
<name>A0A8J8SAR7_9FIRM</name>
<dbReference type="AlphaFoldDB" id="A0A8J8SAR7"/>
<keyword evidence="1 3" id="KW-0378">Hydrolase</keyword>
<dbReference type="SUPFAM" id="SSF53474">
    <property type="entry name" value="alpha/beta-Hydrolases"/>
    <property type="match status" value="1"/>
</dbReference>
<dbReference type="Pfam" id="PF20434">
    <property type="entry name" value="BD-FAE"/>
    <property type="match status" value="1"/>
</dbReference>
<protein>
    <submittedName>
        <fullName evidence="3">Alpha/beta hydrolase</fullName>
    </submittedName>
</protein>
<dbReference type="InterPro" id="IPR050300">
    <property type="entry name" value="GDXG_lipolytic_enzyme"/>
</dbReference>
<organism evidence="3 4">
    <name type="scientific">Vallitalea guaymasensis</name>
    <dbReference type="NCBI Taxonomy" id="1185412"/>
    <lineage>
        <taxon>Bacteria</taxon>
        <taxon>Bacillati</taxon>
        <taxon>Bacillota</taxon>
        <taxon>Clostridia</taxon>
        <taxon>Lachnospirales</taxon>
        <taxon>Vallitaleaceae</taxon>
        <taxon>Vallitalea</taxon>
    </lineage>
</organism>
<sequence>MINKTIELWEKQQYNSSNSNFVPTMDTYILDGDKKRGSVLICPGGGYAYTSGREAEPIAMKFNAAGYHAFVLHYSVAPAKHPQPLLDVSKAMCIIRENSEKWNIKSDKIAVCGFSAGGHLTASLGVHWDKDYVNNAEGIIEGLNYPNALILNYPVITSGELAHRGSFDNLLGKEASEDLLNEMSLEKQVNKKTPPTFLWHTVEDASVPMENSLLFAGALRKNDIPFELHLYPHGPHGLSLATEETRSEDMSNYPHVATWIKLCIEWLGNVFDNK</sequence>
<accession>A0A8J8SAR7</accession>
<feature type="domain" description="BD-FAE-like" evidence="2">
    <location>
        <begin position="25"/>
        <end position="218"/>
    </location>
</feature>